<dbReference type="Proteomes" id="UP001451303">
    <property type="component" value="Unassembled WGS sequence"/>
</dbReference>
<keyword evidence="1" id="KW-0472">Membrane</keyword>
<organism evidence="2 3">
    <name type="scientific">Neurospora intermedia</name>
    <dbReference type="NCBI Taxonomy" id="5142"/>
    <lineage>
        <taxon>Eukaryota</taxon>
        <taxon>Fungi</taxon>
        <taxon>Dikarya</taxon>
        <taxon>Ascomycota</taxon>
        <taxon>Pezizomycotina</taxon>
        <taxon>Sordariomycetes</taxon>
        <taxon>Sordariomycetidae</taxon>
        <taxon>Sordariales</taxon>
        <taxon>Sordariaceae</taxon>
        <taxon>Neurospora</taxon>
    </lineage>
</organism>
<evidence type="ECO:0000313" key="3">
    <source>
        <dbReference type="Proteomes" id="UP001451303"/>
    </source>
</evidence>
<keyword evidence="3" id="KW-1185">Reference proteome</keyword>
<feature type="transmembrane region" description="Helical" evidence="1">
    <location>
        <begin position="7"/>
        <end position="28"/>
    </location>
</feature>
<accession>A0ABR3DM46</accession>
<evidence type="ECO:0000313" key="2">
    <source>
        <dbReference type="EMBL" id="KAL0473735.1"/>
    </source>
</evidence>
<comment type="caution">
    <text evidence="2">The sequence shown here is derived from an EMBL/GenBank/DDBJ whole genome shotgun (WGS) entry which is preliminary data.</text>
</comment>
<feature type="transmembrane region" description="Helical" evidence="1">
    <location>
        <begin position="40"/>
        <end position="58"/>
    </location>
</feature>
<dbReference type="EMBL" id="JAVLET010000002">
    <property type="protein sequence ID" value="KAL0473735.1"/>
    <property type="molecule type" value="Genomic_DNA"/>
</dbReference>
<name>A0ABR3DM46_NEUIN</name>
<proteinExistence type="predicted"/>
<evidence type="ECO:0000256" key="1">
    <source>
        <dbReference type="SAM" id="Phobius"/>
    </source>
</evidence>
<keyword evidence="1" id="KW-1133">Transmembrane helix</keyword>
<gene>
    <name evidence="2" type="ORF">QR685DRAFT_184233</name>
</gene>
<reference evidence="2 3" key="1">
    <citation type="submission" date="2023-09" db="EMBL/GenBank/DDBJ databases">
        <title>Multi-omics analysis of a traditional fermented food reveals byproduct-associated fungal strains for waste-to-food upcycling.</title>
        <authorList>
            <consortium name="Lawrence Berkeley National Laboratory"/>
            <person name="Rekdal V.M."/>
            <person name="Villalobos-Escobedo J.M."/>
            <person name="Rodriguez-Valeron N."/>
            <person name="Garcia M.O."/>
            <person name="Vasquez D.P."/>
            <person name="Damayanti I."/>
            <person name="Sorensen P.M."/>
            <person name="Baidoo E.E."/>
            <person name="De Carvalho A.C."/>
            <person name="Riley R."/>
            <person name="Lipzen A."/>
            <person name="He G."/>
            <person name="Yan M."/>
            <person name="Haridas S."/>
            <person name="Daum C."/>
            <person name="Yoshinaga Y."/>
            <person name="Ng V."/>
            <person name="Grigoriev I.V."/>
            <person name="Munk R."/>
            <person name="Nuraida L."/>
            <person name="Wijaya C.H."/>
            <person name="Morales P.-C."/>
            <person name="Keasling J.D."/>
        </authorList>
    </citation>
    <scope>NUCLEOTIDE SEQUENCE [LARGE SCALE GENOMIC DNA]</scope>
    <source>
        <strain evidence="2 3">FGSC 2613</strain>
    </source>
</reference>
<keyword evidence="1" id="KW-0812">Transmembrane</keyword>
<sequence>MYHSEHYLYVLFWFTHYLETKTISLYPYVSIPLSGYHESLVLSTFFYWGMRIFFLLAYDSVRRNVVEWYSYPTSLYLLNSNCY</sequence>
<protein>
    <submittedName>
        <fullName evidence="2">Uncharacterized protein</fullName>
    </submittedName>
</protein>